<reference evidence="3" key="1">
    <citation type="submission" date="2023-01" db="EMBL/GenBank/DDBJ databases">
        <authorList>
            <person name="Van Ghelder C."/>
            <person name="Rancurel C."/>
        </authorList>
    </citation>
    <scope>NUCLEOTIDE SEQUENCE</scope>
    <source>
        <strain evidence="3">CNCM I-4278</strain>
    </source>
</reference>
<proteinExistence type="predicted"/>
<keyword evidence="4" id="KW-1185">Reference proteome</keyword>
<organism evidence="3 4">
    <name type="scientific">Periconia digitata</name>
    <dbReference type="NCBI Taxonomy" id="1303443"/>
    <lineage>
        <taxon>Eukaryota</taxon>
        <taxon>Fungi</taxon>
        <taxon>Dikarya</taxon>
        <taxon>Ascomycota</taxon>
        <taxon>Pezizomycotina</taxon>
        <taxon>Dothideomycetes</taxon>
        <taxon>Pleosporomycetidae</taxon>
        <taxon>Pleosporales</taxon>
        <taxon>Massarineae</taxon>
        <taxon>Periconiaceae</taxon>
        <taxon>Periconia</taxon>
    </lineage>
</organism>
<sequence>MKPIADFKMREDNRHGDAHNSFEMQDMRSHPGPHSPRYSLDSKGDRSATRILSDYDNRPNTTFSTRTTIETFRSISWHLFAVVMSLPIALSPIIILATVAEEASVNYILGRSCYPNGLWKEAEGATWRIMDSSYFFTPNLYFGAMTFSQVKVIDIAWDLVVGRGGQMLLAYANYRVFNEWLLYHLELHLTSYKLYTAVAFQTTTMATLGVLAKEFLSFGKGTWRRFFRWLAMLCMLISTLYVLAFPTLMAAMTGYISTYRAYVEDHENNLIDFDKVRRVDYIISNGSRISAEYQKDLVVTEYDKDLLRDVEAYLKEFVADDDWKAPQITDVPIEPGFHEYLVQNRTSKFGNKDLAEPTLSIIVTYRGLPPKTVSEGLVEMYYTLSDSNILESGRQGDYYSALDVLKRGSCKPTETYQWGFSYIFMFMVSIFNFVWSCIMAGMWWDTTRGSRMYKAGRRPGLLRSIMDISAAIREELGSQVEDMGEDEIRIALRESEGRLVVPERELRVGRVDGHEPTEGIRKRSWKVKITKGSTF</sequence>
<accession>A0A9W4XPA2</accession>
<dbReference type="AlphaFoldDB" id="A0A9W4XPA2"/>
<protein>
    <submittedName>
        <fullName evidence="3">Uncharacterized protein</fullName>
    </submittedName>
</protein>
<evidence type="ECO:0000313" key="4">
    <source>
        <dbReference type="Proteomes" id="UP001152607"/>
    </source>
</evidence>
<comment type="caution">
    <text evidence="3">The sequence shown here is derived from an EMBL/GenBank/DDBJ whole genome shotgun (WGS) entry which is preliminary data.</text>
</comment>
<evidence type="ECO:0000256" key="2">
    <source>
        <dbReference type="SAM" id="Phobius"/>
    </source>
</evidence>
<feature type="compositionally biased region" description="Basic and acidic residues" evidence="1">
    <location>
        <begin position="1"/>
        <end position="29"/>
    </location>
</feature>
<dbReference type="Proteomes" id="UP001152607">
    <property type="component" value="Unassembled WGS sequence"/>
</dbReference>
<feature type="transmembrane region" description="Helical" evidence="2">
    <location>
        <begin position="79"/>
        <end position="100"/>
    </location>
</feature>
<feature type="transmembrane region" description="Helical" evidence="2">
    <location>
        <begin position="192"/>
        <end position="212"/>
    </location>
</feature>
<feature type="transmembrane region" description="Helical" evidence="2">
    <location>
        <begin position="233"/>
        <end position="256"/>
    </location>
</feature>
<feature type="region of interest" description="Disordered" evidence="1">
    <location>
        <begin position="1"/>
        <end position="44"/>
    </location>
</feature>
<evidence type="ECO:0000256" key="1">
    <source>
        <dbReference type="SAM" id="MobiDB-lite"/>
    </source>
</evidence>
<evidence type="ECO:0000313" key="3">
    <source>
        <dbReference type="EMBL" id="CAI6332361.1"/>
    </source>
</evidence>
<dbReference type="OrthoDB" id="3903561at2759"/>
<name>A0A9W4XPA2_9PLEO</name>
<keyword evidence="2" id="KW-0812">Transmembrane</keyword>
<keyword evidence="2" id="KW-0472">Membrane</keyword>
<dbReference type="EMBL" id="CAOQHR010000003">
    <property type="protein sequence ID" value="CAI6332361.1"/>
    <property type="molecule type" value="Genomic_DNA"/>
</dbReference>
<gene>
    <name evidence="3" type="ORF">PDIGIT_LOCUS5383</name>
</gene>
<keyword evidence="2" id="KW-1133">Transmembrane helix</keyword>
<feature type="transmembrane region" description="Helical" evidence="2">
    <location>
        <begin position="422"/>
        <end position="444"/>
    </location>
</feature>